<reference evidence="9" key="1">
    <citation type="journal article" date="2012" name="Genome Res.">
        <title>Genomic characterization of the Bacillus cereus sensu lato species: Backdrop to the evolution of Bacillus anthracis.</title>
        <authorList>
            <person name="Zwick M.E."/>
            <person name="Joseph S.J."/>
            <person name="Didelot X."/>
            <person name="Chen P.E."/>
            <person name="Bishop-Lilly K.A."/>
            <person name="Stewart A.C."/>
            <person name="Willner K."/>
            <person name="Nolan N."/>
            <person name="Lentz S."/>
            <person name="Thomason M.K."/>
            <person name="Sozhamannan S."/>
            <person name="Mateczun A.J."/>
            <person name="Du L."/>
            <person name="Read T.D."/>
        </authorList>
    </citation>
    <scope>NUCLEOTIDE SEQUENCE [LARGE SCALE GENOMIC DNA]</scope>
    <source>
        <strain evidence="9">AH603</strain>
    </source>
</reference>
<dbReference type="GO" id="GO:0005886">
    <property type="term" value="C:plasma membrane"/>
    <property type="evidence" value="ECO:0007669"/>
    <property type="project" value="UniProtKB-SubCell"/>
</dbReference>
<evidence type="ECO:0000256" key="3">
    <source>
        <dbReference type="ARBA" id="ARBA00022475"/>
    </source>
</evidence>
<sequence length="225" mass="24361">MSLHIDFIIRIGVAGLLGAIIGIEREIRSKEAGLKTHFLVAVGSALIMVVSKYAFSDIVFEEHMALDPSRIAAQVVSGVGFLGAGTIIIQKQAVKGLTTAAGLWATAGIGLAIGAGMYVVGIGAMILVLIGLEIVSRIFKVQFLFPQNITVQMCINKHEAVQQIVETLRVKGIPILSYEVEALQQDTEIVYKVGMQLKNISSEEKNAFIQHMQTLPEITFIKLKS</sequence>
<evidence type="ECO:0000313" key="11">
    <source>
        <dbReference type="Proteomes" id="UP000236165"/>
    </source>
</evidence>
<evidence type="ECO:0000313" key="10">
    <source>
        <dbReference type="EMBL" id="PJN65192.1"/>
    </source>
</evidence>
<evidence type="ECO:0000256" key="4">
    <source>
        <dbReference type="ARBA" id="ARBA00022692"/>
    </source>
</evidence>
<comment type="subcellular location">
    <subcellularLocation>
        <location evidence="1">Cell membrane</location>
        <topology evidence="1">Multi-pass membrane protein</topology>
    </subcellularLocation>
</comment>
<name>A0A084J0F1_BACMY</name>
<evidence type="ECO:0000256" key="6">
    <source>
        <dbReference type="ARBA" id="ARBA00023136"/>
    </source>
</evidence>
<accession>A0A084J0F1</accession>
<feature type="transmembrane region" description="Helical" evidence="7">
    <location>
        <begin position="7"/>
        <end position="24"/>
    </location>
</feature>
<evidence type="ECO:0000313" key="9">
    <source>
        <dbReference type="EMBL" id="EEL69823.1"/>
    </source>
</evidence>
<dbReference type="AlphaFoldDB" id="A0A084J0F1"/>
<feature type="transmembrane region" description="Helical" evidence="7">
    <location>
        <begin position="101"/>
        <end position="132"/>
    </location>
</feature>
<dbReference type="InterPro" id="IPR049177">
    <property type="entry name" value="MgtC_SapB_SrpB_YhiD_N"/>
</dbReference>
<gene>
    <name evidence="10" type="ORF">BACWE_48880</name>
    <name evidence="9" type="ORF">bcere0026_31930</name>
</gene>
<dbReference type="HOGENOM" id="CLU_079292_0_1_9"/>
<keyword evidence="6 7" id="KW-0472">Membrane</keyword>
<feature type="domain" description="MgtC/SapB/SrpB/YhiD N-terminal" evidence="8">
    <location>
        <begin position="12"/>
        <end position="138"/>
    </location>
</feature>
<comment type="similarity">
    <text evidence="2">Belongs to the MgtC/SapB family.</text>
</comment>
<accession>C2XWW6</accession>
<keyword evidence="3" id="KW-1003">Cell membrane</keyword>
<organism evidence="9">
    <name type="scientific">Bacillus mycoides</name>
    <dbReference type="NCBI Taxonomy" id="1405"/>
    <lineage>
        <taxon>Bacteria</taxon>
        <taxon>Bacillati</taxon>
        <taxon>Bacillota</taxon>
        <taxon>Bacilli</taxon>
        <taxon>Bacillales</taxon>
        <taxon>Bacillaceae</taxon>
        <taxon>Bacillus</taxon>
        <taxon>Bacillus cereus group</taxon>
    </lineage>
</organism>
<keyword evidence="5 7" id="KW-1133">Transmembrane helix</keyword>
<dbReference type="InterPro" id="IPR003416">
    <property type="entry name" value="MgtC/SapB/SrpB/YhiD_fam"/>
</dbReference>
<dbReference type="PANTHER" id="PTHR33778:SF1">
    <property type="entry name" value="MAGNESIUM TRANSPORTER YHID-RELATED"/>
    <property type="match status" value="1"/>
</dbReference>
<feature type="transmembrane region" description="Helical" evidence="7">
    <location>
        <begin position="71"/>
        <end position="89"/>
    </location>
</feature>
<dbReference type="PRINTS" id="PR01837">
    <property type="entry name" value="MGTCSAPBPROT"/>
</dbReference>
<protein>
    <submittedName>
        <fullName evidence="9">Membrane protein, MgtC/SapB</fullName>
    </submittedName>
</protein>
<accession>A0A0D6SZ70</accession>
<evidence type="ECO:0000256" key="7">
    <source>
        <dbReference type="SAM" id="Phobius"/>
    </source>
</evidence>
<dbReference type="PANTHER" id="PTHR33778">
    <property type="entry name" value="PROTEIN MGTC"/>
    <property type="match status" value="1"/>
</dbReference>
<dbReference type="EMBL" id="MKZQ01000069">
    <property type="protein sequence ID" value="PJN65192.1"/>
    <property type="molecule type" value="Genomic_DNA"/>
</dbReference>
<dbReference type="Pfam" id="PF02308">
    <property type="entry name" value="MgtC"/>
    <property type="match status" value="1"/>
</dbReference>
<feature type="transmembrane region" description="Helical" evidence="7">
    <location>
        <begin position="36"/>
        <end position="55"/>
    </location>
</feature>
<dbReference type="EMBL" id="ACMP01000087">
    <property type="protein sequence ID" value="EEL69823.1"/>
    <property type="molecule type" value="Genomic_DNA"/>
</dbReference>
<evidence type="ECO:0000256" key="2">
    <source>
        <dbReference type="ARBA" id="ARBA00009298"/>
    </source>
</evidence>
<evidence type="ECO:0000259" key="8">
    <source>
        <dbReference type="Pfam" id="PF02308"/>
    </source>
</evidence>
<keyword evidence="4 7" id="KW-0812">Transmembrane</keyword>
<reference evidence="10 11" key="2">
    <citation type="submission" date="2016-10" db="EMBL/GenBank/DDBJ databases">
        <title>Genome Sequence of Bacillus weihenstephanensis GM6LP.</title>
        <authorList>
            <person name="Poehlein A."/>
            <person name="Wemheuer F."/>
            <person name="Hollensteiner J."/>
            <person name="Wemheuer B."/>
        </authorList>
    </citation>
    <scope>NUCLEOTIDE SEQUENCE [LARGE SCALE GENOMIC DNA]</scope>
    <source>
        <strain evidence="10 11">GM6LP</strain>
    </source>
</reference>
<dbReference type="RefSeq" id="WP_002066498.1">
    <property type="nucleotide sequence ID" value="NZ_CM000737.1"/>
</dbReference>
<dbReference type="Proteomes" id="UP000236165">
    <property type="component" value="Unassembled WGS sequence"/>
</dbReference>
<comment type="caution">
    <text evidence="9">The sequence shown here is derived from an EMBL/GenBank/DDBJ whole genome shotgun (WGS) entry which is preliminary data.</text>
</comment>
<dbReference type="Proteomes" id="UP000001753">
    <property type="component" value="Chromosome"/>
</dbReference>
<evidence type="ECO:0000256" key="5">
    <source>
        <dbReference type="ARBA" id="ARBA00022989"/>
    </source>
</evidence>
<evidence type="ECO:0000256" key="1">
    <source>
        <dbReference type="ARBA" id="ARBA00004651"/>
    </source>
</evidence>
<proteinExistence type="inferred from homology"/>